<comment type="caution">
    <text evidence="14">The sequence shown here is derived from an EMBL/GenBank/DDBJ whole genome shotgun (WGS) entry which is preliminary data.</text>
</comment>
<feature type="domain" description="CBS" evidence="12">
    <location>
        <begin position="289"/>
        <end position="346"/>
    </location>
</feature>
<evidence type="ECO:0000259" key="12">
    <source>
        <dbReference type="PROSITE" id="PS51371"/>
    </source>
</evidence>
<evidence type="ECO:0000256" key="8">
    <source>
        <dbReference type="ARBA" id="ARBA00023136"/>
    </source>
</evidence>
<evidence type="ECO:0000256" key="4">
    <source>
        <dbReference type="ARBA" id="ARBA00022692"/>
    </source>
</evidence>
<evidence type="ECO:0000259" key="13">
    <source>
        <dbReference type="PROSITE" id="PS51846"/>
    </source>
</evidence>
<evidence type="ECO:0000256" key="1">
    <source>
        <dbReference type="ARBA" id="ARBA00004651"/>
    </source>
</evidence>
<dbReference type="CDD" id="cd04590">
    <property type="entry name" value="CBS_pair_CorC_HlyC_assoc"/>
    <property type="match status" value="1"/>
</dbReference>
<evidence type="ECO:0000256" key="2">
    <source>
        <dbReference type="ARBA" id="ARBA00006337"/>
    </source>
</evidence>
<accession>A0A167FIR4</accession>
<organism evidence="14 15">
    <name type="scientific">Paenibacillus crassostreae</name>
    <dbReference type="NCBI Taxonomy" id="1763538"/>
    <lineage>
        <taxon>Bacteria</taxon>
        <taxon>Bacillati</taxon>
        <taxon>Bacillota</taxon>
        <taxon>Bacilli</taxon>
        <taxon>Bacillales</taxon>
        <taxon>Paenibacillaceae</taxon>
        <taxon>Paenibacillus</taxon>
    </lineage>
</organism>
<keyword evidence="15" id="KW-1185">Reference proteome</keyword>
<keyword evidence="5" id="KW-0677">Repeat</keyword>
<dbReference type="PANTHER" id="PTHR43099:SF2">
    <property type="entry name" value="UPF0053 PROTEIN YRKA"/>
    <property type="match status" value="1"/>
</dbReference>
<dbReference type="OrthoDB" id="9798188at2"/>
<feature type="transmembrane region" description="Helical" evidence="11">
    <location>
        <begin position="97"/>
        <end position="123"/>
    </location>
</feature>
<dbReference type="PANTHER" id="PTHR43099">
    <property type="entry name" value="UPF0053 PROTEIN YRKA"/>
    <property type="match status" value="1"/>
</dbReference>
<protein>
    <submittedName>
        <fullName evidence="14">Hemolysin</fullName>
    </submittedName>
</protein>
<dbReference type="PROSITE" id="PS51846">
    <property type="entry name" value="CNNM"/>
    <property type="match status" value="1"/>
</dbReference>
<dbReference type="EMBL" id="LSFN01000005">
    <property type="protein sequence ID" value="OAB76599.1"/>
    <property type="molecule type" value="Genomic_DNA"/>
</dbReference>
<dbReference type="InterPro" id="IPR000644">
    <property type="entry name" value="CBS_dom"/>
</dbReference>
<keyword evidence="4 10" id="KW-0812">Transmembrane</keyword>
<dbReference type="Pfam" id="PF03471">
    <property type="entry name" value="CorC_HlyC"/>
    <property type="match status" value="1"/>
</dbReference>
<evidence type="ECO:0000256" key="9">
    <source>
        <dbReference type="PROSITE-ProRule" id="PRU00703"/>
    </source>
</evidence>
<dbReference type="InterPro" id="IPR044751">
    <property type="entry name" value="Ion_transp-like_CBS"/>
</dbReference>
<keyword evidence="3" id="KW-1003">Cell membrane</keyword>
<dbReference type="InterPro" id="IPR002550">
    <property type="entry name" value="CNNM"/>
</dbReference>
<dbReference type="AlphaFoldDB" id="A0A167FIR4"/>
<dbReference type="Pfam" id="PF00571">
    <property type="entry name" value="CBS"/>
    <property type="match status" value="2"/>
</dbReference>
<dbReference type="SUPFAM" id="SSF56176">
    <property type="entry name" value="FAD-binding/transporter-associated domain-like"/>
    <property type="match status" value="1"/>
</dbReference>
<dbReference type="Gene3D" id="3.10.580.10">
    <property type="entry name" value="CBS-domain"/>
    <property type="match status" value="1"/>
</dbReference>
<evidence type="ECO:0000256" key="3">
    <source>
        <dbReference type="ARBA" id="ARBA00022475"/>
    </source>
</evidence>
<dbReference type="Gene3D" id="3.30.465.10">
    <property type="match status" value="1"/>
</dbReference>
<comment type="subcellular location">
    <subcellularLocation>
        <location evidence="1">Cell membrane</location>
        <topology evidence="1">Multi-pass membrane protein</topology>
    </subcellularLocation>
</comment>
<dbReference type="PROSITE" id="PS51371">
    <property type="entry name" value="CBS"/>
    <property type="match status" value="2"/>
</dbReference>
<dbReference type="SUPFAM" id="SSF54631">
    <property type="entry name" value="CBS-domain pair"/>
    <property type="match status" value="1"/>
</dbReference>
<dbReference type="KEGG" id="pcx:LPB68_20600"/>
<gene>
    <name evidence="14" type="ORF">PNBC_04140</name>
</gene>
<evidence type="ECO:0000313" key="14">
    <source>
        <dbReference type="EMBL" id="OAB76599.1"/>
    </source>
</evidence>
<reference evidence="14 15" key="1">
    <citation type="submission" date="2016-02" db="EMBL/GenBank/DDBJ databases">
        <title>Paenibacillus sp. LPB0068, isolated from Crassostrea gigas.</title>
        <authorList>
            <person name="Shin S.-K."/>
            <person name="Yi H."/>
        </authorList>
    </citation>
    <scope>NUCLEOTIDE SEQUENCE [LARGE SCALE GENOMIC DNA]</scope>
    <source>
        <strain evidence="14 15">LPB0068</strain>
    </source>
</reference>
<dbReference type="SMART" id="SM01091">
    <property type="entry name" value="CorC_HlyC"/>
    <property type="match status" value="1"/>
</dbReference>
<evidence type="ECO:0000256" key="7">
    <source>
        <dbReference type="ARBA" id="ARBA00023122"/>
    </source>
</evidence>
<evidence type="ECO:0000256" key="6">
    <source>
        <dbReference type="ARBA" id="ARBA00022989"/>
    </source>
</evidence>
<sequence length="435" mass="49076">MITEIVVLFILILLNAFFAASEMALITLNDNKVKAMANSGHKKSILLLNLLSEPSRFLATIQIGITLAGFMASALAADSFAGRLAEFLNGIGVPVPLSVLETISLIVITLVLSYFTLVLGELVPKRIAMQKAEPISMFVVMPLTILSKVTAPFVKFLSVSTNLFVRLLGIDPNADKEQVTEEEIRMMVEVGNENGTIQGIEKMMINNIFELDNKIASDIMIHRNRIVSIPQHFSLHQIANLINMEKYSRFPVYEHDIDNIIGILHSKDLIRYLEKDVTDNEQIFDIKSIIRKPYVTLEYKHADELFREMQINKAHMAIVMDEYGGTAGIITIEDLLEEIVGNILDEHDVEEIQIEQIDENSFIMNGLLHLREVRDFLNVELSSDEYDTLNGFLIGQFHGLPDKDERPSVELEGFIFAVEEMDDKIISKVRVSRVV</sequence>
<evidence type="ECO:0000256" key="5">
    <source>
        <dbReference type="ARBA" id="ARBA00022737"/>
    </source>
</evidence>
<dbReference type="STRING" id="1763538.LPB68_20600"/>
<dbReference type="InterPro" id="IPR005170">
    <property type="entry name" value="Transptr-assoc_dom"/>
</dbReference>
<dbReference type="Proteomes" id="UP000077134">
    <property type="component" value="Unassembled WGS sequence"/>
</dbReference>
<dbReference type="InterPro" id="IPR051676">
    <property type="entry name" value="UPF0053_domain"/>
</dbReference>
<dbReference type="GO" id="GO:0005886">
    <property type="term" value="C:plasma membrane"/>
    <property type="evidence" value="ECO:0007669"/>
    <property type="project" value="UniProtKB-SubCell"/>
</dbReference>
<feature type="domain" description="CNNM transmembrane" evidence="13">
    <location>
        <begin position="1"/>
        <end position="201"/>
    </location>
</feature>
<dbReference type="GO" id="GO:0050660">
    <property type="term" value="F:flavin adenine dinucleotide binding"/>
    <property type="evidence" value="ECO:0007669"/>
    <property type="project" value="InterPro"/>
</dbReference>
<dbReference type="FunFam" id="3.10.580.10:FF:000002">
    <property type="entry name" value="Magnesium/cobalt efflux protein CorC"/>
    <property type="match status" value="1"/>
</dbReference>
<comment type="similarity">
    <text evidence="2">Belongs to the UPF0053 family.</text>
</comment>
<proteinExistence type="inferred from homology"/>
<keyword evidence="6 10" id="KW-1133">Transmembrane helix</keyword>
<dbReference type="InterPro" id="IPR046342">
    <property type="entry name" value="CBS_dom_sf"/>
</dbReference>
<feature type="domain" description="CBS" evidence="12">
    <location>
        <begin position="220"/>
        <end position="280"/>
    </location>
</feature>
<evidence type="ECO:0000313" key="15">
    <source>
        <dbReference type="Proteomes" id="UP000077134"/>
    </source>
</evidence>
<name>A0A167FIR4_9BACL</name>
<keyword evidence="8 10" id="KW-0472">Membrane</keyword>
<evidence type="ECO:0000256" key="11">
    <source>
        <dbReference type="SAM" id="Phobius"/>
    </source>
</evidence>
<dbReference type="InterPro" id="IPR016169">
    <property type="entry name" value="FAD-bd_PCMH_sub2"/>
</dbReference>
<feature type="transmembrane region" description="Helical" evidence="11">
    <location>
        <begin position="6"/>
        <end position="28"/>
    </location>
</feature>
<keyword evidence="7 9" id="KW-0129">CBS domain</keyword>
<dbReference type="InterPro" id="IPR036318">
    <property type="entry name" value="FAD-bd_PCMH-like_sf"/>
</dbReference>
<evidence type="ECO:0000256" key="10">
    <source>
        <dbReference type="PROSITE-ProRule" id="PRU01193"/>
    </source>
</evidence>
<feature type="transmembrane region" description="Helical" evidence="11">
    <location>
        <begin position="57"/>
        <end position="77"/>
    </location>
</feature>
<dbReference type="Pfam" id="PF01595">
    <property type="entry name" value="CNNM"/>
    <property type="match status" value="1"/>
</dbReference>